<protein>
    <submittedName>
        <fullName evidence="1">Uncharacterized protein</fullName>
    </submittedName>
</protein>
<evidence type="ECO:0000313" key="1">
    <source>
        <dbReference type="EMBL" id="GAI70758.1"/>
    </source>
</evidence>
<name>X1QR80_9ZZZZ</name>
<dbReference type="EMBL" id="BARW01000899">
    <property type="protein sequence ID" value="GAI70758.1"/>
    <property type="molecule type" value="Genomic_DNA"/>
</dbReference>
<gene>
    <name evidence="1" type="ORF">S12H4_03266</name>
</gene>
<dbReference type="SUPFAM" id="SSF57783">
    <property type="entry name" value="Zinc beta-ribbon"/>
    <property type="match status" value="1"/>
</dbReference>
<proteinExistence type="predicted"/>
<sequence>MSDLKMSLAICKDLCPICGEEEWLYLSDEGGLYCSDCLQAEENKESNYSNGND</sequence>
<comment type="caution">
    <text evidence="1">The sequence shown here is derived from an EMBL/GenBank/DDBJ whole genome shotgun (WGS) entry which is preliminary data.</text>
</comment>
<organism evidence="1">
    <name type="scientific">marine sediment metagenome</name>
    <dbReference type="NCBI Taxonomy" id="412755"/>
    <lineage>
        <taxon>unclassified sequences</taxon>
        <taxon>metagenomes</taxon>
        <taxon>ecological metagenomes</taxon>
    </lineage>
</organism>
<reference evidence="1" key="1">
    <citation type="journal article" date="2014" name="Front. Microbiol.">
        <title>High frequency of phylogenetically diverse reductive dehalogenase-homologous genes in deep subseafloor sedimentary metagenomes.</title>
        <authorList>
            <person name="Kawai M."/>
            <person name="Futagami T."/>
            <person name="Toyoda A."/>
            <person name="Takaki Y."/>
            <person name="Nishi S."/>
            <person name="Hori S."/>
            <person name="Arai W."/>
            <person name="Tsubouchi T."/>
            <person name="Morono Y."/>
            <person name="Uchiyama I."/>
            <person name="Ito T."/>
            <person name="Fujiyama A."/>
            <person name="Inagaki F."/>
            <person name="Takami H."/>
        </authorList>
    </citation>
    <scope>NUCLEOTIDE SEQUENCE</scope>
    <source>
        <strain evidence="1">Expedition CK06-06</strain>
    </source>
</reference>
<accession>X1QR80</accession>
<dbReference type="AlphaFoldDB" id="X1QR80"/>